<keyword evidence="7" id="KW-1185">Reference proteome</keyword>
<keyword evidence="3" id="KW-0238">DNA-binding</keyword>
<protein>
    <submittedName>
        <fullName evidence="6">Phage integrase</fullName>
    </submittedName>
</protein>
<evidence type="ECO:0000313" key="6">
    <source>
        <dbReference type="EMBL" id="GGS21285.1"/>
    </source>
</evidence>
<dbReference type="SUPFAM" id="SSF56349">
    <property type="entry name" value="DNA breaking-rejoining enzymes"/>
    <property type="match status" value="1"/>
</dbReference>
<dbReference type="GO" id="GO:0003677">
    <property type="term" value="F:DNA binding"/>
    <property type="evidence" value="ECO:0007669"/>
    <property type="project" value="UniProtKB-KW"/>
</dbReference>
<comment type="caution">
    <text evidence="6">The sequence shown here is derived from an EMBL/GenBank/DDBJ whole genome shotgun (WGS) entry which is preliminary data.</text>
</comment>
<dbReference type="InterPro" id="IPR013762">
    <property type="entry name" value="Integrase-like_cat_sf"/>
</dbReference>
<sequence>MGRPSLPVGTHGAIRCYRLGPKRYRAVTDYRDYDGRTRRVERTAASRTGAEQRLKEALRDRGRTSGGSEITAESKVAVVAEQWMANILEAVEDGRRSPGTADVYRARLDKQVLPAIGALRLREVTVSRLDRLVSEVQKRHGKSTAKTTRTVLSGVLKLAVRHDALSVNLVAGVGRIEGQEQGVAQALTLEQAVELRAKIAAHPKARIWDLPDFTDMMLATGLRIGEASAVTWDALDLVKGTVEVRGTVIRERGKGLRIKPKPKTKSGWRTLELPSWAVAMLKARMPEDAKPDDPVFPAPLGGLRDPSNSNHDLRVVFDHAGYKWVTSHVYRKTVATLMDESGLPVRVIADQLGHAKVSMTQDVYLGRKTRKTGAASVLEAIESSDQFRG</sequence>
<evidence type="ECO:0000256" key="3">
    <source>
        <dbReference type="ARBA" id="ARBA00023125"/>
    </source>
</evidence>
<accession>A0A918G7C6</accession>
<evidence type="ECO:0000313" key="7">
    <source>
        <dbReference type="Proteomes" id="UP000660680"/>
    </source>
</evidence>
<dbReference type="PANTHER" id="PTHR30629">
    <property type="entry name" value="PROPHAGE INTEGRASE"/>
    <property type="match status" value="1"/>
</dbReference>
<gene>
    <name evidence="6" type="ORF">GCM10010171_12480</name>
</gene>
<dbReference type="EMBL" id="BMRB01000001">
    <property type="protein sequence ID" value="GGS21285.1"/>
    <property type="molecule type" value="Genomic_DNA"/>
</dbReference>
<feature type="domain" description="Tyr recombinase" evidence="5">
    <location>
        <begin position="182"/>
        <end position="379"/>
    </location>
</feature>
<dbReference type="Proteomes" id="UP000660680">
    <property type="component" value="Unassembled WGS sequence"/>
</dbReference>
<dbReference type="Pfam" id="PF00589">
    <property type="entry name" value="Phage_integrase"/>
    <property type="match status" value="1"/>
</dbReference>
<organism evidence="6 7">
    <name type="scientific">Actinokineospora fastidiosa</name>
    <dbReference type="NCBI Taxonomy" id="1816"/>
    <lineage>
        <taxon>Bacteria</taxon>
        <taxon>Bacillati</taxon>
        <taxon>Actinomycetota</taxon>
        <taxon>Actinomycetes</taxon>
        <taxon>Pseudonocardiales</taxon>
        <taxon>Pseudonocardiaceae</taxon>
        <taxon>Actinokineospora</taxon>
    </lineage>
</organism>
<name>A0A918G7C6_9PSEU</name>
<keyword evidence="2" id="KW-0229">DNA integration</keyword>
<comment type="similarity">
    <text evidence="1">Belongs to the 'phage' integrase family.</text>
</comment>
<reference evidence="6" key="1">
    <citation type="journal article" date="2014" name="Int. J. Syst. Evol. Microbiol.">
        <title>Complete genome sequence of Corynebacterium casei LMG S-19264T (=DSM 44701T), isolated from a smear-ripened cheese.</title>
        <authorList>
            <consortium name="US DOE Joint Genome Institute (JGI-PGF)"/>
            <person name="Walter F."/>
            <person name="Albersmeier A."/>
            <person name="Kalinowski J."/>
            <person name="Ruckert C."/>
        </authorList>
    </citation>
    <scope>NUCLEOTIDE SEQUENCE</scope>
    <source>
        <strain evidence="6">JCM 3276</strain>
    </source>
</reference>
<dbReference type="InterPro" id="IPR050808">
    <property type="entry name" value="Phage_Integrase"/>
</dbReference>
<dbReference type="InterPro" id="IPR011010">
    <property type="entry name" value="DNA_brk_join_enz"/>
</dbReference>
<reference evidence="6" key="2">
    <citation type="submission" date="2020-09" db="EMBL/GenBank/DDBJ databases">
        <authorList>
            <person name="Sun Q."/>
            <person name="Ohkuma M."/>
        </authorList>
    </citation>
    <scope>NUCLEOTIDE SEQUENCE</scope>
    <source>
        <strain evidence="6">JCM 3276</strain>
    </source>
</reference>
<dbReference type="Gene3D" id="1.10.443.10">
    <property type="entry name" value="Intergrase catalytic core"/>
    <property type="match status" value="1"/>
</dbReference>
<evidence type="ECO:0000256" key="4">
    <source>
        <dbReference type="ARBA" id="ARBA00023172"/>
    </source>
</evidence>
<dbReference type="Pfam" id="PF22022">
    <property type="entry name" value="Phage_int_M"/>
    <property type="match status" value="1"/>
</dbReference>
<dbReference type="AlphaFoldDB" id="A0A918G7C6"/>
<keyword evidence="4" id="KW-0233">DNA recombination</keyword>
<evidence type="ECO:0000259" key="5">
    <source>
        <dbReference type="PROSITE" id="PS51898"/>
    </source>
</evidence>
<dbReference type="InterPro" id="IPR010998">
    <property type="entry name" value="Integrase_recombinase_N"/>
</dbReference>
<dbReference type="InterPro" id="IPR002104">
    <property type="entry name" value="Integrase_catalytic"/>
</dbReference>
<evidence type="ECO:0000256" key="1">
    <source>
        <dbReference type="ARBA" id="ARBA00008857"/>
    </source>
</evidence>
<dbReference type="PROSITE" id="PS51898">
    <property type="entry name" value="TYR_RECOMBINASE"/>
    <property type="match status" value="1"/>
</dbReference>
<dbReference type="GO" id="GO:0015074">
    <property type="term" value="P:DNA integration"/>
    <property type="evidence" value="ECO:0007669"/>
    <property type="project" value="UniProtKB-KW"/>
</dbReference>
<dbReference type="Gene3D" id="1.10.150.130">
    <property type="match status" value="1"/>
</dbReference>
<evidence type="ECO:0000256" key="2">
    <source>
        <dbReference type="ARBA" id="ARBA00022908"/>
    </source>
</evidence>
<proteinExistence type="inferred from homology"/>
<dbReference type="InterPro" id="IPR053876">
    <property type="entry name" value="Phage_int_M"/>
</dbReference>
<dbReference type="GO" id="GO:0006310">
    <property type="term" value="P:DNA recombination"/>
    <property type="evidence" value="ECO:0007669"/>
    <property type="project" value="UniProtKB-KW"/>
</dbReference>
<dbReference type="PANTHER" id="PTHR30629:SF2">
    <property type="entry name" value="PROPHAGE INTEGRASE INTS-RELATED"/>
    <property type="match status" value="1"/>
</dbReference>
<dbReference type="CDD" id="cd01189">
    <property type="entry name" value="INT_ICEBs1_C_like"/>
    <property type="match status" value="1"/>
</dbReference>